<sequence length="381" mass="41768">MRKTAIVNAKLVIDDEILEDKILLYDDKILGILDDIIMSDSDDIDIIDAKGHYVSAGFIDLHIHGSAGVDVMDATPEALEILSKALLKTGTTAFLATTMTMSEEHIKNALANIKNHASSVSGAKILGIHLEGPFINAEKHGAQDKNYVQKANFDLIAEYMDEIKMITLAPEVLQNKAFIEKLAREYKNIILSIGHSSASYDEAKESFTWGISHATHLFNAMNTYHHREPSLIGAVFDSDVTCDIIADLVHTHASTLDLVYRLKKDKLILITDAMRAGCMKCGTYDLGGREVSVNEGKATLEDGTLAGSVLTMNQAMLNMQKHTSMTLVEIVSSVSKIPAQKLGILKGELKEGYDADIVIFDEDFRLISTIVGGLVLHHPNF</sequence>
<dbReference type="EMBL" id="FPHM01000125">
    <property type="protein sequence ID" value="SFV68918.1"/>
    <property type="molecule type" value="Genomic_DNA"/>
</dbReference>
<dbReference type="PIRSF" id="PIRSF038994">
    <property type="entry name" value="NagA"/>
    <property type="match status" value="1"/>
</dbReference>
<dbReference type="AlphaFoldDB" id="A0A1W1CSS3"/>
<dbReference type="FunFam" id="3.20.20.140:FF:000004">
    <property type="entry name" value="N-acetylglucosamine-6-phosphate deacetylase"/>
    <property type="match status" value="1"/>
</dbReference>
<evidence type="ECO:0000256" key="2">
    <source>
        <dbReference type="ARBA" id="ARBA00022723"/>
    </source>
</evidence>
<reference evidence="6" key="1">
    <citation type="submission" date="2016-10" db="EMBL/GenBank/DDBJ databases">
        <authorList>
            <person name="de Groot N.N."/>
        </authorList>
    </citation>
    <scope>NUCLEOTIDE SEQUENCE</scope>
</reference>
<dbReference type="EC" id="3.5.1.25" evidence="6"/>
<dbReference type="InterPro" id="IPR006680">
    <property type="entry name" value="Amidohydro-rel"/>
</dbReference>
<proteinExistence type="inferred from homology"/>
<dbReference type="GO" id="GO:0008448">
    <property type="term" value="F:N-acetylglucosamine-6-phosphate deacetylase activity"/>
    <property type="evidence" value="ECO:0007669"/>
    <property type="project" value="UniProtKB-EC"/>
</dbReference>
<protein>
    <submittedName>
        <fullName evidence="6">N-acetylglucosamine-6-phosphate deacetylase</fullName>
        <ecNumber evidence="6">3.5.1.25</ecNumber>
    </submittedName>
</protein>
<dbReference type="GO" id="GO:0006046">
    <property type="term" value="P:N-acetylglucosamine catabolic process"/>
    <property type="evidence" value="ECO:0007669"/>
    <property type="project" value="TreeGrafter"/>
</dbReference>
<dbReference type="Gene3D" id="2.30.40.10">
    <property type="entry name" value="Urease, subunit C, domain 1"/>
    <property type="match status" value="1"/>
</dbReference>
<keyword evidence="3 6" id="KW-0378">Hydrolase</keyword>
<dbReference type="Gene3D" id="3.20.20.140">
    <property type="entry name" value="Metal-dependent hydrolases"/>
    <property type="match status" value="1"/>
</dbReference>
<evidence type="ECO:0000259" key="5">
    <source>
        <dbReference type="Pfam" id="PF01979"/>
    </source>
</evidence>
<keyword evidence="2" id="KW-0479">Metal-binding</keyword>
<feature type="domain" description="Amidohydrolase-related" evidence="5">
    <location>
        <begin position="53"/>
        <end position="373"/>
    </location>
</feature>
<evidence type="ECO:0000256" key="3">
    <source>
        <dbReference type="ARBA" id="ARBA00022801"/>
    </source>
</evidence>
<gene>
    <name evidence="6" type="ORF">MNB_SV-13-712</name>
</gene>
<name>A0A1W1CSS3_9ZZZZ</name>
<dbReference type="InterPro" id="IPR011059">
    <property type="entry name" value="Metal-dep_hydrolase_composite"/>
</dbReference>
<comment type="similarity">
    <text evidence="1">Belongs to the metallo-dependent hydrolases superfamily. NagA family.</text>
</comment>
<evidence type="ECO:0000256" key="1">
    <source>
        <dbReference type="ARBA" id="ARBA00010716"/>
    </source>
</evidence>
<evidence type="ECO:0000313" key="6">
    <source>
        <dbReference type="EMBL" id="SFV68918.1"/>
    </source>
</evidence>
<dbReference type="GO" id="GO:0046872">
    <property type="term" value="F:metal ion binding"/>
    <property type="evidence" value="ECO:0007669"/>
    <property type="project" value="UniProtKB-KW"/>
</dbReference>
<dbReference type="NCBIfam" id="TIGR00221">
    <property type="entry name" value="nagA"/>
    <property type="match status" value="1"/>
</dbReference>
<dbReference type="Pfam" id="PF01979">
    <property type="entry name" value="Amidohydro_1"/>
    <property type="match status" value="1"/>
</dbReference>
<evidence type="ECO:0000256" key="4">
    <source>
        <dbReference type="ARBA" id="ARBA00023277"/>
    </source>
</evidence>
<dbReference type="SUPFAM" id="SSF51338">
    <property type="entry name" value="Composite domain of metallo-dependent hydrolases"/>
    <property type="match status" value="1"/>
</dbReference>
<keyword evidence="4" id="KW-0119">Carbohydrate metabolism</keyword>
<dbReference type="InterPro" id="IPR032466">
    <property type="entry name" value="Metal_Hydrolase"/>
</dbReference>
<accession>A0A1W1CSS3</accession>
<dbReference type="InterPro" id="IPR003764">
    <property type="entry name" value="GlcNAc_6-P_deAcase"/>
</dbReference>
<organism evidence="6">
    <name type="scientific">hydrothermal vent metagenome</name>
    <dbReference type="NCBI Taxonomy" id="652676"/>
    <lineage>
        <taxon>unclassified sequences</taxon>
        <taxon>metagenomes</taxon>
        <taxon>ecological metagenomes</taxon>
    </lineage>
</organism>
<dbReference type="PANTHER" id="PTHR11113">
    <property type="entry name" value="N-ACETYLGLUCOSAMINE-6-PHOSPHATE DEACETYLASE"/>
    <property type="match status" value="1"/>
</dbReference>
<dbReference type="SUPFAM" id="SSF51556">
    <property type="entry name" value="Metallo-dependent hydrolases"/>
    <property type="match status" value="1"/>
</dbReference>
<dbReference type="PANTHER" id="PTHR11113:SF14">
    <property type="entry name" value="N-ACETYLGLUCOSAMINE-6-PHOSPHATE DEACETYLASE"/>
    <property type="match status" value="1"/>
</dbReference>
<dbReference type="CDD" id="cd00854">
    <property type="entry name" value="NagA"/>
    <property type="match status" value="1"/>
</dbReference>